<keyword evidence="4 6" id="KW-0134">Cell wall</keyword>
<keyword evidence="5 6" id="KW-0961">Cell wall biogenesis/degradation</keyword>
<evidence type="ECO:0000313" key="9">
    <source>
        <dbReference type="Proteomes" id="UP000824120"/>
    </source>
</evidence>
<evidence type="ECO:0000256" key="3">
    <source>
        <dbReference type="ARBA" id="ARBA00005784"/>
    </source>
</evidence>
<keyword evidence="7" id="KW-1133">Transmembrane helix</keyword>
<name>A0A9J5XN75_SOLCO</name>
<dbReference type="Proteomes" id="UP000824120">
    <property type="component" value="Chromosome 8"/>
</dbReference>
<evidence type="ECO:0000256" key="6">
    <source>
        <dbReference type="RuleBase" id="RU363114"/>
    </source>
</evidence>
<evidence type="ECO:0000313" key="8">
    <source>
        <dbReference type="EMBL" id="KAG5589681.1"/>
    </source>
</evidence>
<keyword evidence="7" id="KW-0472">Membrane</keyword>
<sequence>MFYCDRFSKLLPNTPRIKCLTDSGYFVDVNKNLHKGKGFETIYKALVTLHLHNLLSYFFLFHFILSNRQFT</sequence>
<comment type="caution">
    <text evidence="8">The sequence shown here is derived from an EMBL/GenBank/DDBJ whole genome shotgun (WGS) entry which is preliminary data.</text>
</comment>
<dbReference type="EC" id="3.1.1.-" evidence="6"/>
<keyword evidence="7" id="KW-0812">Transmembrane</keyword>
<evidence type="ECO:0000256" key="7">
    <source>
        <dbReference type="SAM" id="Phobius"/>
    </source>
</evidence>
<dbReference type="GO" id="GO:0071555">
    <property type="term" value="P:cell wall organization"/>
    <property type="evidence" value="ECO:0007669"/>
    <property type="project" value="UniProtKB-KW"/>
</dbReference>
<feature type="transmembrane region" description="Helical" evidence="7">
    <location>
        <begin position="42"/>
        <end position="65"/>
    </location>
</feature>
<comment type="function">
    <text evidence="1 6">Hydrolyzes acetyl esters in homogalacturonan regions of pectin. In type I primary cell wall, galacturonic acid residues of pectin can be acetylated at the O-2 and O-3 positions. Decreasing the degree of acetylation of pectin gels in vitro alters their physical properties.</text>
</comment>
<evidence type="ECO:0000256" key="2">
    <source>
        <dbReference type="ARBA" id="ARBA00004191"/>
    </source>
</evidence>
<dbReference type="Pfam" id="PF03283">
    <property type="entry name" value="PAE"/>
    <property type="match status" value="1"/>
</dbReference>
<dbReference type="GO" id="GO:0016787">
    <property type="term" value="F:hydrolase activity"/>
    <property type="evidence" value="ECO:0007669"/>
    <property type="project" value="UniProtKB-KW"/>
</dbReference>
<dbReference type="AlphaFoldDB" id="A0A9J5XN75"/>
<organism evidence="8 9">
    <name type="scientific">Solanum commersonii</name>
    <name type="common">Commerson's wild potato</name>
    <name type="synonym">Commerson's nightshade</name>
    <dbReference type="NCBI Taxonomy" id="4109"/>
    <lineage>
        <taxon>Eukaryota</taxon>
        <taxon>Viridiplantae</taxon>
        <taxon>Streptophyta</taxon>
        <taxon>Embryophyta</taxon>
        <taxon>Tracheophyta</taxon>
        <taxon>Spermatophyta</taxon>
        <taxon>Magnoliopsida</taxon>
        <taxon>eudicotyledons</taxon>
        <taxon>Gunneridae</taxon>
        <taxon>Pentapetalae</taxon>
        <taxon>asterids</taxon>
        <taxon>lamiids</taxon>
        <taxon>Solanales</taxon>
        <taxon>Solanaceae</taxon>
        <taxon>Solanoideae</taxon>
        <taxon>Solaneae</taxon>
        <taxon>Solanum</taxon>
    </lineage>
</organism>
<keyword evidence="9" id="KW-1185">Reference proteome</keyword>
<evidence type="ECO:0000256" key="4">
    <source>
        <dbReference type="ARBA" id="ARBA00022512"/>
    </source>
</evidence>
<evidence type="ECO:0000256" key="5">
    <source>
        <dbReference type="ARBA" id="ARBA00023316"/>
    </source>
</evidence>
<protein>
    <recommendedName>
        <fullName evidence="6">Pectin acetylesterase</fullName>
        <ecNumber evidence="6">3.1.1.-</ecNumber>
    </recommendedName>
</protein>
<accession>A0A9J5XN75</accession>
<evidence type="ECO:0000256" key="1">
    <source>
        <dbReference type="ARBA" id="ARBA00003534"/>
    </source>
</evidence>
<keyword evidence="6" id="KW-0964">Secreted</keyword>
<dbReference type="InterPro" id="IPR004963">
    <property type="entry name" value="PAE/NOTUM"/>
</dbReference>
<keyword evidence="6" id="KW-0378">Hydrolase</keyword>
<gene>
    <name evidence="8" type="ORF">H5410_040195</name>
</gene>
<proteinExistence type="inferred from homology"/>
<comment type="subcellular location">
    <subcellularLocation>
        <location evidence="2 6">Secreted</location>
        <location evidence="2 6">Cell wall</location>
    </subcellularLocation>
</comment>
<dbReference type="OrthoDB" id="1728742at2759"/>
<dbReference type="EMBL" id="JACXVP010000008">
    <property type="protein sequence ID" value="KAG5589681.1"/>
    <property type="molecule type" value="Genomic_DNA"/>
</dbReference>
<comment type="similarity">
    <text evidence="3 6">Belongs to the pectinacetylesterase family.</text>
</comment>
<reference evidence="8 9" key="1">
    <citation type="submission" date="2020-09" db="EMBL/GenBank/DDBJ databases">
        <title>De no assembly of potato wild relative species, Solanum commersonii.</title>
        <authorList>
            <person name="Cho K."/>
        </authorList>
    </citation>
    <scope>NUCLEOTIDE SEQUENCE [LARGE SCALE GENOMIC DNA]</scope>
    <source>
        <strain evidence="8">LZ3.2</strain>
        <tissue evidence="8">Leaf</tissue>
    </source>
</reference>